<evidence type="ECO:0000313" key="2">
    <source>
        <dbReference type="Proteomes" id="UP000535437"/>
    </source>
</evidence>
<dbReference type="RefSeq" id="WP_179540988.1">
    <property type="nucleotide sequence ID" value="NZ_BAAALL010000004.1"/>
</dbReference>
<gene>
    <name evidence="1" type="ORF">HNR09_000926</name>
</gene>
<organism evidence="1 2">
    <name type="scientific">Nesterenkonia xinjiangensis</name>
    <dbReference type="NCBI Taxonomy" id="225327"/>
    <lineage>
        <taxon>Bacteria</taxon>
        <taxon>Bacillati</taxon>
        <taxon>Actinomycetota</taxon>
        <taxon>Actinomycetes</taxon>
        <taxon>Micrococcales</taxon>
        <taxon>Micrococcaceae</taxon>
        <taxon>Nesterenkonia</taxon>
    </lineage>
</organism>
<dbReference type="EMBL" id="JACCFY010000001">
    <property type="protein sequence ID" value="NYJ77515.1"/>
    <property type="molecule type" value="Genomic_DNA"/>
</dbReference>
<sequence>MREITHDGDLDHLREFYRHFGHVEAAPVSVLYEDWALGVAEDTEILDRLLTLPAEKRQPNLLFAAARLHGTPLKPWEDARPQIITHWEDIAATMRQRRTQTNEPGRSAVLNLALARIEGPVALIEVGASAGLLLYPDCWEIRYGTAQGPITLEPTGPVRAEVDLDCALEGVEPPSSLPEVAWRAGVDLNPLDLRRDDDREWLETLVWPGMEYRLDRIHAGALLVAAQPPSLVRGDLNGMLPQLLSQVPHGATPVVFHSAVLAYLPLEDRESFARQVRASEARWISNEGVNVLPEIAQRLPGGDDDATDFVLALDGEPIARTGPHGQYARAL</sequence>
<accession>A0A7Z0GK92</accession>
<proteinExistence type="predicted"/>
<dbReference type="InterPro" id="IPR011200">
    <property type="entry name" value="UCP012608"/>
</dbReference>
<protein>
    <recommendedName>
        <fullName evidence="3">DUF2332 domain-containing protein</fullName>
    </recommendedName>
</protein>
<dbReference type="Proteomes" id="UP000535437">
    <property type="component" value="Unassembled WGS sequence"/>
</dbReference>
<keyword evidence="2" id="KW-1185">Reference proteome</keyword>
<dbReference type="Pfam" id="PF10094">
    <property type="entry name" value="DUF2332"/>
    <property type="match status" value="1"/>
</dbReference>
<comment type="caution">
    <text evidence="1">The sequence shown here is derived from an EMBL/GenBank/DDBJ whole genome shotgun (WGS) entry which is preliminary data.</text>
</comment>
<name>A0A7Z0GK92_9MICC</name>
<dbReference type="AlphaFoldDB" id="A0A7Z0GK92"/>
<evidence type="ECO:0008006" key="3">
    <source>
        <dbReference type="Google" id="ProtNLM"/>
    </source>
</evidence>
<evidence type="ECO:0000313" key="1">
    <source>
        <dbReference type="EMBL" id="NYJ77515.1"/>
    </source>
</evidence>
<reference evidence="1 2" key="1">
    <citation type="submission" date="2020-07" db="EMBL/GenBank/DDBJ databases">
        <title>Sequencing the genomes of 1000 actinobacteria strains.</title>
        <authorList>
            <person name="Klenk H.-P."/>
        </authorList>
    </citation>
    <scope>NUCLEOTIDE SEQUENCE [LARGE SCALE GENOMIC DNA]</scope>
    <source>
        <strain evidence="1 2">DSM 15475</strain>
    </source>
</reference>